<evidence type="ECO:0000313" key="5">
    <source>
        <dbReference type="EMBL" id="ORY30289.1"/>
    </source>
</evidence>
<organism evidence="5 6">
    <name type="scientific">Neocallimastix californiae</name>
    <dbReference type="NCBI Taxonomy" id="1754190"/>
    <lineage>
        <taxon>Eukaryota</taxon>
        <taxon>Fungi</taxon>
        <taxon>Fungi incertae sedis</taxon>
        <taxon>Chytridiomycota</taxon>
        <taxon>Chytridiomycota incertae sedis</taxon>
        <taxon>Neocallimastigomycetes</taxon>
        <taxon>Neocallimastigales</taxon>
        <taxon>Neocallimastigaceae</taxon>
        <taxon>Neocallimastix</taxon>
    </lineage>
</organism>
<dbReference type="CDD" id="cd12122">
    <property type="entry name" value="AMPKA_C"/>
    <property type="match status" value="1"/>
</dbReference>
<dbReference type="InterPro" id="IPR028375">
    <property type="entry name" value="KA1/Ssp2_C"/>
</dbReference>
<reference evidence="5 6" key="1">
    <citation type="submission" date="2016-08" db="EMBL/GenBank/DDBJ databases">
        <title>A Parts List for Fungal Cellulosomes Revealed by Comparative Genomics.</title>
        <authorList>
            <consortium name="DOE Joint Genome Institute"/>
            <person name="Haitjema C.H."/>
            <person name="Gilmore S.P."/>
            <person name="Henske J.K."/>
            <person name="Solomon K.V."/>
            <person name="De Groot R."/>
            <person name="Kuo A."/>
            <person name="Mondo S.J."/>
            <person name="Salamov A.A."/>
            <person name="Labutti K."/>
            <person name="Zhao Z."/>
            <person name="Chiniquy J."/>
            <person name="Barry K."/>
            <person name="Brewer H.M."/>
            <person name="Purvine S.O."/>
            <person name="Wright A.T."/>
            <person name="Boxma B."/>
            <person name="Van Alen T."/>
            <person name="Hackstein J.H."/>
            <person name="Baker S.E."/>
            <person name="Grigoriev I.V."/>
            <person name="O'Malley M.A."/>
        </authorList>
    </citation>
    <scope>NUCLEOTIDE SEQUENCE [LARGE SCALE GENOMIC DNA]</scope>
    <source>
        <strain evidence="5 6">G1</strain>
    </source>
</reference>
<sequence>MIGLGVNTINNEGTMGGSTVVTGVTNSSIPTTTINGVTSPSALRNSTINKNLNDSTSPSNNTTLPTAIPSSTSTPPSNSISSTPNTNNVAGAGRNPIATPIRKHKTRSKWHFGIRSKSLPLDIMLEIYKALKKIGMKWKSIDQYHIRVLYESKCNTKIKFDIQLYQIENNSYLVDFKDAMPPTRTKTQNPIRDEPISPAPVAIPTEISNTISLENDSPTTFTNTKSQPMNIKKSSNLTRQIKNSEYNSDIRNNNYNGNSNNLNDINDINNEYNQAMSLLSNHGNEEDDMYESMIAANFDKMNLMFVPEEEEINLRAFIFFEACSKLITELALSS</sequence>
<dbReference type="AlphaFoldDB" id="A0A1Y2B622"/>
<dbReference type="Proteomes" id="UP000193920">
    <property type="component" value="Unassembled WGS sequence"/>
</dbReference>
<name>A0A1Y2B622_9FUNG</name>
<accession>A0A1Y2B622</accession>
<keyword evidence="2" id="KW-0067">ATP-binding</keyword>
<dbReference type="SUPFAM" id="SSF103243">
    <property type="entry name" value="KA1-like"/>
    <property type="match status" value="1"/>
</dbReference>
<dbReference type="EMBL" id="MCOG01000175">
    <property type="protein sequence ID" value="ORY30289.1"/>
    <property type="molecule type" value="Genomic_DNA"/>
</dbReference>
<dbReference type="Gene3D" id="3.30.310.80">
    <property type="entry name" value="Kinase associated domain 1, KA1"/>
    <property type="match status" value="1"/>
</dbReference>
<evidence type="ECO:0000256" key="3">
    <source>
        <dbReference type="SAM" id="MobiDB-lite"/>
    </source>
</evidence>
<keyword evidence="6" id="KW-1185">Reference proteome</keyword>
<gene>
    <name evidence="5" type="ORF">LY90DRAFT_82287</name>
</gene>
<dbReference type="InterPro" id="IPR032270">
    <property type="entry name" value="AMPK_C"/>
</dbReference>
<feature type="compositionally biased region" description="Low complexity" evidence="3">
    <location>
        <begin position="51"/>
        <end position="88"/>
    </location>
</feature>
<dbReference type="Pfam" id="PF16579">
    <property type="entry name" value="AdenylateSensor"/>
    <property type="match status" value="1"/>
</dbReference>
<proteinExistence type="predicted"/>
<feature type="domain" description="AMPK C-terminal adenylate sensor" evidence="4">
    <location>
        <begin position="109"/>
        <end position="178"/>
    </location>
</feature>
<dbReference type="STRING" id="1754190.A0A1Y2B622"/>
<protein>
    <recommendedName>
        <fullName evidence="4">AMPK C-terminal adenylate sensor domain-containing protein</fullName>
    </recommendedName>
</protein>
<comment type="caution">
    <text evidence="5">The sequence shown here is derived from an EMBL/GenBank/DDBJ whole genome shotgun (WGS) entry which is preliminary data.</text>
</comment>
<keyword evidence="1" id="KW-0547">Nucleotide-binding</keyword>
<evidence type="ECO:0000256" key="1">
    <source>
        <dbReference type="ARBA" id="ARBA00022741"/>
    </source>
</evidence>
<dbReference type="GO" id="GO:0005524">
    <property type="term" value="F:ATP binding"/>
    <property type="evidence" value="ECO:0007669"/>
    <property type="project" value="UniProtKB-KW"/>
</dbReference>
<dbReference type="OrthoDB" id="193931at2759"/>
<evidence type="ECO:0000256" key="2">
    <source>
        <dbReference type="ARBA" id="ARBA00022840"/>
    </source>
</evidence>
<feature type="region of interest" description="Disordered" evidence="3">
    <location>
        <begin position="48"/>
        <end position="105"/>
    </location>
</feature>
<evidence type="ECO:0000259" key="4">
    <source>
        <dbReference type="Pfam" id="PF16579"/>
    </source>
</evidence>
<evidence type="ECO:0000313" key="6">
    <source>
        <dbReference type="Proteomes" id="UP000193920"/>
    </source>
</evidence>